<gene>
    <name evidence="3" type="ORF">B0T25DRAFT_514406</name>
</gene>
<evidence type="ECO:0000313" key="4">
    <source>
        <dbReference type="Proteomes" id="UP001275084"/>
    </source>
</evidence>
<comment type="caution">
    <text evidence="3">The sequence shown here is derived from an EMBL/GenBank/DDBJ whole genome shotgun (WGS) entry which is preliminary data.</text>
</comment>
<keyword evidence="4" id="KW-1185">Reference proteome</keyword>
<reference evidence="3" key="2">
    <citation type="submission" date="2023-06" db="EMBL/GenBank/DDBJ databases">
        <authorList>
            <consortium name="Lawrence Berkeley National Laboratory"/>
            <person name="Haridas S."/>
            <person name="Hensen N."/>
            <person name="Bonometti L."/>
            <person name="Westerberg I."/>
            <person name="Brannstrom I.O."/>
            <person name="Guillou S."/>
            <person name="Cros-Aarteil S."/>
            <person name="Calhoun S."/>
            <person name="Kuo A."/>
            <person name="Mondo S."/>
            <person name="Pangilinan J."/>
            <person name="Riley R."/>
            <person name="Labutti K."/>
            <person name="Andreopoulos B."/>
            <person name="Lipzen A."/>
            <person name="Chen C."/>
            <person name="Yanf M."/>
            <person name="Daum C."/>
            <person name="Ng V."/>
            <person name="Clum A."/>
            <person name="Steindorff A."/>
            <person name="Ohm R."/>
            <person name="Martin F."/>
            <person name="Silar P."/>
            <person name="Natvig D."/>
            <person name="Lalanne C."/>
            <person name="Gautier V."/>
            <person name="Ament-Velasquez S.L."/>
            <person name="Kruys A."/>
            <person name="Hutchinson M.I."/>
            <person name="Powell A.J."/>
            <person name="Barry K."/>
            <person name="Miller A.N."/>
            <person name="Grigoriev I.V."/>
            <person name="Debuchy R."/>
            <person name="Gladieux P."/>
            <person name="Thoren M.H."/>
            <person name="Johannesson H."/>
        </authorList>
    </citation>
    <scope>NUCLEOTIDE SEQUENCE</scope>
    <source>
        <strain evidence="3">CBS 955.72</strain>
    </source>
</reference>
<feature type="signal peptide" evidence="2">
    <location>
        <begin position="1"/>
        <end position="21"/>
    </location>
</feature>
<evidence type="ECO:0008006" key="5">
    <source>
        <dbReference type="Google" id="ProtNLM"/>
    </source>
</evidence>
<accession>A0AAJ0HPB4</accession>
<feature type="region of interest" description="Disordered" evidence="1">
    <location>
        <begin position="208"/>
        <end position="235"/>
    </location>
</feature>
<proteinExistence type="predicted"/>
<sequence length="235" mass="25298">MLLSFSSVAISLLLAPAAAQAGPIVVPRQAATAPFDCGQVRVDSPNTTYSGFVAADLDTERRYVVTRTASQKRLLTRFENNTLFTLNSNGKNPTFGATFGFYWDTPPGKPNFAASAQNYAYFNSVAASKAGDRPAKLAASINEAGTNPSTGGKRDHESESAIFYMDPNGKDRRQGSFARSRHKAALGCVKWKSDGLYADVAKKAVLSPRDVEPNSRRGQNLDLDGMEKPVAIDGR</sequence>
<dbReference type="Proteomes" id="UP001275084">
    <property type="component" value="Unassembled WGS sequence"/>
</dbReference>
<dbReference type="EMBL" id="JAUIQD010000002">
    <property type="protein sequence ID" value="KAK3358727.1"/>
    <property type="molecule type" value="Genomic_DNA"/>
</dbReference>
<evidence type="ECO:0000256" key="1">
    <source>
        <dbReference type="SAM" id="MobiDB-lite"/>
    </source>
</evidence>
<keyword evidence="2" id="KW-0732">Signal</keyword>
<name>A0AAJ0HPB4_9PEZI</name>
<protein>
    <recommendedName>
        <fullName evidence="5">Secreted protein</fullName>
    </recommendedName>
</protein>
<dbReference type="AlphaFoldDB" id="A0AAJ0HPB4"/>
<feature type="chain" id="PRO_5042500949" description="Secreted protein" evidence="2">
    <location>
        <begin position="22"/>
        <end position="235"/>
    </location>
</feature>
<reference evidence="3" key="1">
    <citation type="journal article" date="2023" name="Mol. Phylogenet. Evol.">
        <title>Genome-scale phylogeny and comparative genomics of the fungal order Sordariales.</title>
        <authorList>
            <person name="Hensen N."/>
            <person name="Bonometti L."/>
            <person name="Westerberg I."/>
            <person name="Brannstrom I.O."/>
            <person name="Guillou S."/>
            <person name="Cros-Aarteil S."/>
            <person name="Calhoun S."/>
            <person name="Haridas S."/>
            <person name="Kuo A."/>
            <person name="Mondo S."/>
            <person name="Pangilinan J."/>
            <person name="Riley R."/>
            <person name="LaButti K."/>
            <person name="Andreopoulos B."/>
            <person name="Lipzen A."/>
            <person name="Chen C."/>
            <person name="Yan M."/>
            <person name="Daum C."/>
            <person name="Ng V."/>
            <person name="Clum A."/>
            <person name="Steindorff A."/>
            <person name="Ohm R.A."/>
            <person name="Martin F."/>
            <person name="Silar P."/>
            <person name="Natvig D.O."/>
            <person name="Lalanne C."/>
            <person name="Gautier V."/>
            <person name="Ament-Velasquez S.L."/>
            <person name="Kruys A."/>
            <person name="Hutchinson M.I."/>
            <person name="Powell A.J."/>
            <person name="Barry K."/>
            <person name="Miller A.N."/>
            <person name="Grigoriev I.V."/>
            <person name="Debuchy R."/>
            <person name="Gladieux P."/>
            <person name="Hiltunen Thoren M."/>
            <person name="Johannesson H."/>
        </authorList>
    </citation>
    <scope>NUCLEOTIDE SEQUENCE</scope>
    <source>
        <strain evidence="3">CBS 955.72</strain>
    </source>
</reference>
<evidence type="ECO:0000256" key="2">
    <source>
        <dbReference type="SAM" id="SignalP"/>
    </source>
</evidence>
<organism evidence="3 4">
    <name type="scientific">Lasiosphaeria hispida</name>
    <dbReference type="NCBI Taxonomy" id="260671"/>
    <lineage>
        <taxon>Eukaryota</taxon>
        <taxon>Fungi</taxon>
        <taxon>Dikarya</taxon>
        <taxon>Ascomycota</taxon>
        <taxon>Pezizomycotina</taxon>
        <taxon>Sordariomycetes</taxon>
        <taxon>Sordariomycetidae</taxon>
        <taxon>Sordariales</taxon>
        <taxon>Lasiosphaeriaceae</taxon>
        <taxon>Lasiosphaeria</taxon>
    </lineage>
</organism>
<evidence type="ECO:0000313" key="3">
    <source>
        <dbReference type="EMBL" id="KAK3358727.1"/>
    </source>
</evidence>